<name>A0A8K1GU54_9PASS</name>
<reference evidence="1" key="1">
    <citation type="submission" date="2019-04" db="EMBL/GenBank/DDBJ databases">
        <title>Genome assembly of Zosterops borbonicus 15179.</title>
        <authorList>
            <person name="Leroy T."/>
            <person name="Anselmetti Y."/>
            <person name="Tilak M.-K."/>
            <person name="Nabholz B."/>
        </authorList>
    </citation>
    <scope>NUCLEOTIDE SEQUENCE</scope>
    <source>
        <strain evidence="1">HGM_15179</strain>
        <tissue evidence="1">Muscle</tissue>
    </source>
</reference>
<dbReference type="AlphaFoldDB" id="A0A8K1GU54"/>
<dbReference type="EMBL" id="SWJQ01000052">
    <property type="protein sequence ID" value="TRZ24112.1"/>
    <property type="molecule type" value="Genomic_DNA"/>
</dbReference>
<proteinExistence type="predicted"/>
<comment type="caution">
    <text evidence="1">The sequence shown here is derived from an EMBL/GenBank/DDBJ whole genome shotgun (WGS) entry which is preliminary data.</text>
</comment>
<dbReference type="Proteomes" id="UP000796761">
    <property type="component" value="Unassembled WGS sequence"/>
</dbReference>
<accession>A0A8K1GU54</accession>
<gene>
    <name evidence="1" type="ORF">HGM15179_002981</name>
</gene>
<evidence type="ECO:0000313" key="2">
    <source>
        <dbReference type="Proteomes" id="UP000796761"/>
    </source>
</evidence>
<organism evidence="1 2">
    <name type="scientific">Zosterops borbonicus</name>
    <dbReference type="NCBI Taxonomy" id="364589"/>
    <lineage>
        <taxon>Eukaryota</taxon>
        <taxon>Metazoa</taxon>
        <taxon>Chordata</taxon>
        <taxon>Craniata</taxon>
        <taxon>Vertebrata</taxon>
        <taxon>Euteleostomi</taxon>
        <taxon>Archelosauria</taxon>
        <taxon>Archosauria</taxon>
        <taxon>Dinosauria</taxon>
        <taxon>Saurischia</taxon>
        <taxon>Theropoda</taxon>
        <taxon>Coelurosauria</taxon>
        <taxon>Aves</taxon>
        <taxon>Neognathae</taxon>
        <taxon>Neoaves</taxon>
        <taxon>Telluraves</taxon>
        <taxon>Australaves</taxon>
        <taxon>Passeriformes</taxon>
        <taxon>Sylvioidea</taxon>
        <taxon>Zosteropidae</taxon>
        <taxon>Zosterops</taxon>
    </lineage>
</organism>
<keyword evidence="2" id="KW-1185">Reference proteome</keyword>
<protein>
    <submittedName>
        <fullName evidence="1">Uncharacterized protein</fullName>
    </submittedName>
</protein>
<sequence>MTFTKILLFWRRHQNKVQQANTESHKKVPDSPEITTDKLLSHPDSNHSWTLAAANSYCRFSLQPLAADYFLLNYDCSSYGSNGSSSSIIPQKACKNYLDDHYIHYFLVFKSSRHGCSNLQCIGNDVGDDKPPSEELSTLFDSVNEYSGQGPVGGTDYRHYTKRVV</sequence>
<evidence type="ECO:0000313" key="1">
    <source>
        <dbReference type="EMBL" id="TRZ24112.1"/>
    </source>
</evidence>